<dbReference type="STRING" id="497965.Cyan7822_1133"/>
<proteinExistence type="predicted"/>
<dbReference type="SUPFAM" id="SSF50341">
    <property type="entry name" value="CheW-like"/>
    <property type="match status" value="1"/>
</dbReference>
<feature type="domain" description="CheW-like" evidence="1">
    <location>
        <begin position="23"/>
        <end position="157"/>
    </location>
</feature>
<dbReference type="RefSeq" id="WP_013321247.1">
    <property type="nucleotide sequence ID" value="NC_014501.1"/>
</dbReference>
<evidence type="ECO:0000313" key="3">
    <source>
        <dbReference type="Proteomes" id="UP000008206"/>
    </source>
</evidence>
<gene>
    <name evidence="2" type="ordered locus">Cyan7822_1133</name>
</gene>
<dbReference type="HOGENOM" id="CLU_1530114_0_0_3"/>
<keyword evidence="3" id="KW-1185">Reference proteome</keyword>
<evidence type="ECO:0000259" key="1">
    <source>
        <dbReference type="Pfam" id="PF01584"/>
    </source>
</evidence>
<reference evidence="3" key="1">
    <citation type="journal article" date="2011" name="MBio">
        <title>Novel metabolic attributes of the genus Cyanothece, comprising a group of unicellular nitrogen-fixing Cyanobacteria.</title>
        <authorList>
            <person name="Bandyopadhyay A."/>
            <person name="Elvitigala T."/>
            <person name="Welsh E."/>
            <person name="Stockel J."/>
            <person name="Liberton M."/>
            <person name="Min H."/>
            <person name="Sherman L.A."/>
            <person name="Pakrasi H.B."/>
        </authorList>
    </citation>
    <scope>NUCLEOTIDE SEQUENCE [LARGE SCALE GENOMIC DNA]</scope>
    <source>
        <strain evidence="3">PCC 7822</strain>
    </source>
</reference>
<dbReference type="InterPro" id="IPR002545">
    <property type="entry name" value="CheW-lke_dom"/>
</dbReference>
<dbReference type="Pfam" id="PF01584">
    <property type="entry name" value="CheW"/>
    <property type="match status" value="1"/>
</dbReference>
<dbReference type="EMBL" id="CP002198">
    <property type="protein sequence ID" value="ADN13140.1"/>
    <property type="molecule type" value="Genomic_DNA"/>
</dbReference>
<dbReference type="AlphaFoldDB" id="E0UFM9"/>
<organism evidence="2 3">
    <name type="scientific">Gloeothece verrucosa (strain PCC 7822)</name>
    <name type="common">Cyanothece sp. (strain PCC 7822)</name>
    <dbReference type="NCBI Taxonomy" id="497965"/>
    <lineage>
        <taxon>Bacteria</taxon>
        <taxon>Bacillati</taxon>
        <taxon>Cyanobacteriota</taxon>
        <taxon>Cyanophyceae</taxon>
        <taxon>Oscillatoriophycideae</taxon>
        <taxon>Chroococcales</taxon>
        <taxon>Aphanothecaceae</taxon>
        <taxon>Gloeothece</taxon>
        <taxon>Gloeothece verrucosa</taxon>
    </lineage>
</organism>
<protein>
    <submittedName>
        <fullName evidence="2">CheW protein</fullName>
    </submittedName>
</protein>
<dbReference type="InterPro" id="IPR036061">
    <property type="entry name" value="CheW-like_dom_sf"/>
</dbReference>
<evidence type="ECO:0000313" key="2">
    <source>
        <dbReference type="EMBL" id="ADN13140.1"/>
    </source>
</evidence>
<dbReference type="OrthoDB" id="571837at2"/>
<dbReference type="Proteomes" id="UP000008206">
    <property type="component" value="Chromosome"/>
</dbReference>
<sequence length="172" mass="19392">MALFTSIYPRRKALYQAEAKKTFISFRLRNCWFALPITSVQKVIVLENIDGDPKGTGLGLTRYQNQEILVIDVGYKIFGEAQQNLEKIADFAEEEQRYLAILSNPTVNIWGLPIDSPPTIQRVSESAFTDIPDAYLAMGNLQCISSKMIQIPDAPAIFLLETELLCENFLSK</sequence>
<accession>E0UFM9</accession>
<dbReference type="eggNOG" id="COG0835">
    <property type="taxonomic scope" value="Bacteria"/>
</dbReference>
<name>E0UFM9_GLOV7</name>
<dbReference type="KEGG" id="cyj:Cyan7822_1133"/>
<dbReference type="GO" id="GO:0006935">
    <property type="term" value="P:chemotaxis"/>
    <property type="evidence" value="ECO:0007669"/>
    <property type="project" value="InterPro"/>
</dbReference>
<dbReference type="GO" id="GO:0007165">
    <property type="term" value="P:signal transduction"/>
    <property type="evidence" value="ECO:0007669"/>
    <property type="project" value="InterPro"/>
</dbReference>